<dbReference type="Proteomes" id="UP000490939">
    <property type="component" value="Unassembled WGS sequence"/>
</dbReference>
<keyword evidence="3" id="KW-0349">Heme</keyword>
<dbReference type="InterPro" id="IPR036851">
    <property type="entry name" value="Chloroperoxidase-like_sf"/>
</dbReference>
<dbReference type="InterPro" id="IPR000028">
    <property type="entry name" value="Chloroperoxidase"/>
</dbReference>
<gene>
    <name evidence="9" type="ORF">EG327_000025</name>
</gene>
<evidence type="ECO:0000313" key="9">
    <source>
        <dbReference type="EMBL" id="KAE9994812.1"/>
    </source>
</evidence>
<evidence type="ECO:0000256" key="1">
    <source>
        <dbReference type="ARBA" id="ARBA00001970"/>
    </source>
</evidence>
<sequence>MSIFEYDGKSWLTVSPVLTYKASKRDGRNLSMSDFNNVLSTVVNFGDDFIQSTFTPPQFRLLGILADNQTHTDTTIDLETLNLHNRNEHDASMSRLDRIQGDTIQVQPDLVEKILCDTVPEDYSYFNASSIGRTRVRRENESRAASGEPSENMTIIPGVVEGALALLFIGEGLGEDADNMFMRKESLREWMVFERIPKEFRRSERVIVTDDLARIIDKVDYWRTHWLET</sequence>
<keyword evidence="5" id="KW-0560">Oxidoreductase</keyword>
<dbReference type="Pfam" id="PF01328">
    <property type="entry name" value="Peroxidase_2"/>
    <property type="match status" value="1"/>
</dbReference>
<keyword evidence="10" id="KW-1185">Reference proteome</keyword>
<evidence type="ECO:0000256" key="6">
    <source>
        <dbReference type="ARBA" id="ARBA00023004"/>
    </source>
</evidence>
<dbReference type="GO" id="GO:0046872">
    <property type="term" value="F:metal ion binding"/>
    <property type="evidence" value="ECO:0007669"/>
    <property type="project" value="UniProtKB-KW"/>
</dbReference>
<evidence type="ECO:0000256" key="3">
    <source>
        <dbReference type="ARBA" id="ARBA00022617"/>
    </source>
</evidence>
<dbReference type="GO" id="GO:0004601">
    <property type="term" value="F:peroxidase activity"/>
    <property type="evidence" value="ECO:0007669"/>
    <property type="project" value="UniProtKB-KW"/>
</dbReference>
<reference evidence="9 10" key="1">
    <citation type="submission" date="2019-07" db="EMBL/GenBank/DDBJ databases">
        <title>Venturia inaequalis Genome Resource.</title>
        <authorList>
            <person name="Lichtner F.J."/>
        </authorList>
    </citation>
    <scope>NUCLEOTIDE SEQUENCE [LARGE SCALE GENOMIC DNA]</scope>
    <source>
        <strain evidence="9 10">DMI_063113</strain>
    </source>
</reference>
<evidence type="ECO:0000256" key="2">
    <source>
        <dbReference type="ARBA" id="ARBA00022559"/>
    </source>
</evidence>
<dbReference type="PANTHER" id="PTHR33577">
    <property type="entry name" value="STERIGMATOCYSTIN BIOSYNTHESIS PEROXIDASE STCC-RELATED"/>
    <property type="match status" value="1"/>
</dbReference>
<comment type="similarity">
    <text evidence="7">Belongs to the chloroperoxidase family.</text>
</comment>
<evidence type="ECO:0000256" key="5">
    <source>
        <dbReference type="ARBA" id="ARBA00023002"/>
    </source>
</evidence>
<dbReference type="PANTHER" id="PTHR33577:SF9">
    <property type="entry name" value="PEROXIDASE STCC"/>
    <property type="match status" value="1"/>
</dbReference>
<evidence type="ECO:0000256" key="4">
    <source>
        <dbReference type="ARBA" id="ARBA00022723"/>
    </source>
</evidence>
<feature type="domain" description="Heme haloperoxidase family profile" evidence="8">
    <location>
        <begin position="25"/>
        <end position="214"/>
    </location>
</feature>
<evidence type="ECO:0000256" key="7">
    <source>
        <dbReference type="ARBA" id="ARBA00025795"/>
    </source>
</evidence>
<organism evidence="9 10">
    <name type="scientific">Venturia inaequalis</name>
    <name type="common">Apple scab fungus</name>
    <dbReference type="NCBI Taxonomy" id="5025"/>
    <lineage>
        <taxon>Eukaryota</taxon>
        <taxon>Fungi</taxon>
        <taxon>Dikarya</taxon>
        <taxon>Ascomycota</taxon>
        <taxon>Pezizomycotina</taxon>
        <taxon>Dothideomycetes</taxon>
        <taxon>Pleosporomycetidae</taxon>
        <taxon>Venturiales</taxon>
        <taxon>Venturiaceae</taxon>
        <taxon>Venturia</taxon>
    </lineage>
</organism>
<dbReference type="Gene3D" id="1.10.489.10">
    <property type="entry name" value="Chloroperoxidase-like"/>
    <property type="match status" value="1"/>
</dbReference>
<evidence type="ECO:0000313" key="10">
    <source>
        <dbReference type="Proteomes" id="UP000490939"/>
    </source>
</evidence>
<proteinExistence type="inferred from homology"/>
<dbReference type="EMBL" id="WNWR01000001">
    <property type="protein sequence ID" value="KAE9994812.1"/>
    <property type="molecule type" value="Genomic_DNA"/>
</dbReference>
<evidence type="ECO:0000259" key="8">
    <source>
        <dbReference type="PROSITE" id="PS51405"/>
    </source>
</evidence>
<accession>A0A8H3ZIJ9</accession>
<dbReference type="AlphaFoldDB" id="A0A8H3ZIJ9"/>
<comment type="cofactor">
    <cofactor evidence="1">
        <name>heme b</name>
        <dbReference type="ChEBI" id="CHEBI:60344"/>
    </cofactor>
</comment>
<keyword evidence="4" id="KW-0479">Metal-binding</keyword>
<name>A0A8H3ZIJ9_VENIN</name>
<keyword evidence="6" id="KW-0408">Iron</keyword>
<dbReference type="PROSITE" id="PS51405">
    <property type="entry name" value="HEME_HALOPEROXIDASE"/>
    <property type="match status" value="1"/>
</dbReference>
<protein>
    <recommendedName>
        <fullName evidence="8">Heme haloperoxidase family profile domain-containing protein</fullName>
    </recommendedName>
</protein>
<dbReference type="SUPFAM" id="SSF47571">
    <property type="entry name" value="Cloroperoxidase"/>
    <property type="match status" value="1"/>
</dbReference>
<keyword evidence="2" id="KW-0575">Peroxidase</keyword>
<comment type="caution">
    <text evidence="9">The sequence shown here is derived from an EMBL/GenBank/DDBJ whole genome shotgun (WGS) entry which is preliminary data.</text>
</comment>